<evidence type="ECO:0000256" key="3">
    <source>
        <dbReference type="ARBA" id="ARBA00023235"/>
    </source>
</evidence>
<dbReference type="Gene3D" id="3.30.70.580">
    <property type="entry name" value="Pseudouridine synthase I, catalytic domain, N-terminal subdomain"/>
    <property type="match status" value="1"/>
</dbReference>
<dbReference type="EMBL" id="LFVU01000027">
    <property type="protein sequence ID" value="KMT21381.1"/>
    <property type="molecule type" value="Genomic_DNA"/>
</dbReference>
<dbReference type="InterPro" id="IPR050343">
    <property type="entry name" value="RsuA_PseudoU_synthase"/>
</dbReference>
<dbReference type="Gene3D" id="3.30.70.1560">
    <property type="entry name" value="Alpha-L RNA-binding motif"/>
    <property type="match status" value="1"/>
</dbReference>
<dbReference type="InterPro" id="IPR002942">
    <property type="entry name" value="S4_RNA-bd"/>
</dbReference>
<feature type="domain" description="RNA-binding S4" evidence="6">
    <location>
        <begin position="3"/>
        <end position="66"/>
    </location>
</feature>
<dbReference type="Proteomes" id="UP000036756">
    <property type="component" value="Unassembled WGS sequence"/>
</dbReference>
<reference evidence="7 8" key="1">
    <citation type="submission" date="2015-06" db="EMBL/GenBank/DDBJ databases">
        <title>Draft genome sequence of the purine-degrading Clostridium cylindrosporum HC-1 (DSM 605).</title>
        <authorList>
            <person name="Poehlein A."/>
            <person name="Schiel-Bengelsdorf B."/>
            <person name="Bengelsdorf F."/>
            <person name="Daniel R."/>
            <person name="Duerre P."/>
        </authorList>
    </citation>
    <scope>NUCLEOTIDE SEQUENCE [LARGE SCALE GENOMIC DNA]</scope>
    <source>
        <strain evidence="7 8">DSM 605</strain>
    </source>
</reference>
<name>A0A0J8G0R1_CLOCY</name>
<evidence type="ECO:0000256" key="2">
    <source>
        <dbReference type="ARBA" id="ARBA00022884"/>
    </source>
</evidence>
<dbReference type="InterPro" id="IPR020103">
    <property type="entry name" value="PsdUridine_synth_cat_dom_sf"/>
</dbReference>
<keyword evidence="8" id="KW-1185">Reference proteome</keyword>
<dbReference type="Gene3D" id="3.10.290.10">
    <property type="entry name" value="RNA-binding S4 domain"/>
    <property type="match status" value="1"/>
</dbReference>
<dbReference type="FunFam" id="3.30.70.1560:FF:000001">
    <property type="entry name" value="Pseudouridine synthase"/>
    <property type="match status" value="1"/>
</dbReference>
<dbReference type="EC" id="5.4.99.-" evidence="5"/>
<keyword evidence="3 5" id="KW-0413">Isomerase</keyword>
<dbReference type="SMART" id="SM00363">
    <property type="entry name" value="S4"/>
    <property type="match status" value="1"/>
</dbReference>
<dbReference type="SUPFAM" id="SSF55174">
    <property type="entry name" value="Alpha-L RNA-binding motif"/>
    <property type="match status" value="1"/>
</dbReference>
<dbReference type="SUPFAM" id="SSF55120">
    <property type="entry name" value="Pseudouridine synthase"/>
    <property type="match status" value="1"/>
</dbReference>
<dbReference type="PATRIC" id="fig|1121307.3.peg.998"/>
<dbReference type="GO" id="GO:0005829">
    <property type="term" value="C:cytosol"/>
    <property type="evidence" value="ECO:0007669"/>
    <property type="project" value="UniProtKB-ARBA"/>
</dbReference>
<evidence type="ECO:0000256" key="5">
    <source>
        <dbReference type="RuleBase" id="RU003887"/>
    </source>
</evidence>
<dbReference type="GO" id="GO:0000455">
    <property type="term" value="P:enzyme-directed rRNA pseudouridine synthesis"/>
    <property type="evidence" value="ECO:0007669"/>
    <property type="project" value="UniProtKB-ARBA"/>
</dbReference>
<dbReference type="InterPro" id="IPR018496">
    <property type="entry name" value="PsdUridine_synth_RsuA/RluB_CS"/>
</dbReference>
<evidence type="ECO:0000313" key="7">
    <source>
        <dbReference type="EMBL" id="KMT21381.1"/>
    </source>
</evidence>
<protein>
    <recommendedName>
        <fullName evidence="5">Pseudouridine synthase</fullName>
        <ecNumber evidence="5">5.4.99.-</ecNumber>
    </recommendedName>
</protein>
<dbReference type="PROSITE" id="PS01149">
    <property type="entry name" value="PSI_RSU"/>
    <property type="match status" value="1"/>
</dbReference>
<dbReference type="GO" id="GO:0003723">
    <property type="term" value="F:RNA binding"/>
    <property type="evidence" value="ECO:0007669"/>
    <property type="project" value="UniProtKB-KW"/>
</dbReference>
<sequence length="235" mass="26898">MKERLQKFLAKSGVCSRRKAEEFIFNKRVKVNGDIVENIVLVDPDLDIIEVDGKRVCYEEKKVYIILNKPVGIITSSKDQFDRKTVVDIVNVEERVFSVGRLDYDTSGLLILTNDGDLSYKMTHPSHEVNKTYIALVEGIPSEEELERFRNGLEIEDYITSPASIKIINKVKGKSTLEIVIHEGKNRQVRKMCSAIGHDVITLKREKIGNLSLKGLEIGKWRYLNQDEIDYIKSI</sequence>
<dbReference type="FunFam" id="3.10.290.10:FF:000003">
    <property type="entry name" value="Pseudouridine synthase"/>
    <property type="match status" value="1"/>
</dbReference>
<dbReference type="InterPro" id="IPR006145">
    <property type="entry name" value="PsdUridine_synth_RsuA/RluA"/>
</dbReference>
<dbReference type="NCBIfam" id="TIGR00093">
    <property type="entry name" value="pseudouridine synthase"/>
    <property type="match status" value="1"/>
</dbReference>
<dbReference type="PROSITE" id="PS50889">
    <property type="entry name" value="S4"/>
    <property type="match status" value="1"/>
</dbReference>
<dbReference type="AlphaFoldDB" id="A0A0J8G0R1"/>
<evidence type="ECO:0000256" key="4">
    <source>
        <dbReference type="PROSITE-ProRule" id="PRU00182"/>
    </source>
</evidence>
<organism evidence="7 8">
    <name type="scientific">Clostridium cylindrosporum DSM 605</name>
    <dbReference type="NCBI Taxonomy" id="1121307"/>
    <lineage>
        <taxon>Bacteria</taxon>
        <taxon>Bacillati</taxon>
        <taxon>Bacillota</taxon>
        <taxon>Clostridia</taxon>
        <taxon>Eubacteriales</taxon>
        <taxon>Clostridiaceae</taxon>
        <taxon>Clostridium</taxon>
    </lineage>
</organism>
<evidence type="ECO:0000259" key="6">
    <source>
        <dbReference type="SMART" id="SM00363"/>
    </source>
</evidence>
<dbReference type="Pfam" id="PF01479">
    <property type="entry name" value="S4"/>
    <property type="match status" value="1"/>
</dbReference>
<dbReference type="OrthoDB" id="9807213at2"/>
<gene>
    <name evidence="7" type="primary">rluB</name>
    <name evidence="7" type="ORF">CLCY_2c01410</name>
</gene>
<dbReference type="GO" id="GO:0120159">
    <property type="term" value="F:rRNA pseudouridine synthase activity"/>
    <property type="evidence" value="ECO:0007669"/>
    <property type="project" value="UniProtKB-ARBA"/>
</dbReference>
<dbReference type="InterPro" id="IPR036986">
    <property type="entry name" value="S4_RNA-bd_sf"/>
</dbReference>
<proteinExistence type="inferred from homology"/>
<dbReference type="CDD" id="cd02870">
    <property type="entry name" value="PseudoU_synth_RsuA_like"/>
    <property type="match status" value="1"/>
</dbReference>
<dbReference type="RefSeq" id="WP_048570823.1">
    <property type="nucleotide sequence ID" value="NZ_LFVU01000027.1"/>
</dbReference>
<dbReference type="InterPro" id="IPR020094">
    <property type="entry name" value="TruA/RsuA/RluB/E/F_N"/>
</dbReference>
<dbReference type="CDD" id="cd00165">
    <property type="entry name" value="S4"/>
    <property type="match status" value="1"/>
</dbReference>
<dbReference type="STRING" id="1121307.CLCY_2c01410"/>
<comment type="similarity">
    <text evidence="1 5">Belongs to the pseudouridine synthase RsuA family.</text>
</comment>
<keyword evidence="2 4" id="KW-0694">RNA-binding</keyword>
<evidence type="ECO:0000256" key="1">
    <source>
        <dbReference type="ARBA" id="ARBA00008348"/>
    </source>
</evidence>
<accession>A0A0J8G0R1</accession>
<dbReference type="InterPro" id="IPR042092">
    <property type="entry name" value="PsdUridine_s_RsuA/RluB/E/F_cat"/>
</dbReference>
<dbReference type="PANTHER" id="PTHR47683:SF2">
    <property type="entry name" value="RNA-BINDING S4 DOMAIN-CONTAINING PROTEIN"/>
    <property type="match status" value="1"/>
</dbReference>
<comment type="caution">
    <text evidence="7">The sequence shown here is derived from an EMBL/GenBank/DDBJ whole genome shotgun (WGS) entry which is preliminary data.</text>
</comment>
<dbReference type="InterPro" id="IPR000748">
    <property type="entry name" value="PsdUridine_synth_RsuA/RluB/E/F"/>
</dbReference>
<dbReference type="PANTHER" id="PTHR47683">
    <property type="entry name" value="PSEUDOURIDINE SYNTHASE FAMILY PROTEIN-RELATED"/>
    <property type="match status" value="1"/>
</dbReference>
<evidence type="ECO:0000313" key="8">
    <source>
        <dbReference type="Proteomes" id="UP000036756"/>
    </source>
</evidence>
<dbReference type="Pfam" id="PF00849">
    <property type="entry name" value="PseudoU_synth_2"/>
    <property type="match status" value="1"/>
</dbReference>